<dbReference type="OrthoDB" id="2447803at2759"/>
<dbReference type="Proteomes" id="UP000559256">
    <property type="component" value="Unassembled WGS sequence"/>
</dbReference>
<dbReference type="AlphaFoldDB" id="A0A8H5CZI5"/>
<comment type="caution">
    <text evidence="1">The sequence shown here is derived from an EMBL/GenBank/DDBJ whole genome shotgun (WGS) entry which is preliminary data.</text>
</comment>
<sequence>MANSAHDVLFLPELRRQIFFQLSSDTSAKQRRSDLRSCALACSDWQNDALDLLWESLDSIEPIAMVLGTIKRRNPRNYKDKMLVFENPPDSAAWGRVRIYSERVRELVLGFGNYLPLEYDVLKVIVDDEYPGCEEILVEFFHQQVDSLILDIQWDDAYSLVSLFTQSILKEAGRCFHHLTSLSPKLWDEVETPQVYVEAIAASFSLFPGLVKLEVLCCPEDVWDFSVILREAAQYCPNLESIPCSSVRTSRSSSKSVSVQSLRRLEASDSDAQALINLLEGHPMPELTIFKMDSREFDWVFGSAMECQRLSEAVWICRSILSIDLTDLIRFSITDDDLTFLGCCLPSLKVFKALPYESPGSLPSLKGLHNLAEHAVQLRILKIQIIPTYPIAGSGSSDLVLDTLNSFKHLDHLDLGYSSLDPAWSRVVSLIMGRILPLDCQFDVKERYVEEHSDATWKKVKEELEIIRAYCRGSVVLPSSQFDVEEQYEEGCGNTAWKMTKEELEILRACRRGSIVLPSSQA</sequence>
<evidence type="ECO:0008006" key="3">
    <source>
        <dbReference type="Google" id="ProtNLM"/>
    </source>
</evidence>
<gene>
    <name evidence="1" type="ORF">D9758_010524</name>
</gene>
<dbReference type="InterPro" id="IPR032675">
    <property type="entry name" value="LRR_dom_sf"/>
</dbReference>
<proteinExistence type="predicted"/>
<protein>
    <recommendedName>
        <fullName evidence="3">F-box domain-containing protein</fullName>
    </recommendedName>
</protein>
<dbReference type="EMBL" id="JAACJM010000072">
    <property type="protein sequence ID" value="KAF5350856.1"/>
    <property type="molecule type" value="Genomic_DNA"/>
</dbReference>
<keyword evidence="2" id="KW-1185">Reference proteome</keyword>
<accession>A0A8H5CZI5</accession>
<organism evidence="1 2">
    <name type="scientific">Tetrapyrgos nigripes</name>
    <dbReference type="NCBI Taxonomy" id="182062"/>
    <lineage>
        <taxon>Eukaryota</taxon>
        <taxon>Fungi</taxon>
        <taxon>Dikarya</taxon>
        <taxon>Basidiomycota</taxon>
        <taxon>Agaricomycotina</taxon>
        <taxon>Agaricomycetes</taxon>
        <taxon>Agaricomycetidae</taxon>
        <taxon>Agaricales</taxon>
        <taxon>Marasmiineae</taxon>
        <taxon>Marasmiaceae</taxon>
        <taxon>Tetrapyrgos</taxon>
    </lineage>
</organism>
<name>A0A8H5CZI5_9AGAR</name>
<dbReference type="Gene3D" id="3.80.10.10">
    <property type="entry name" value="Ribonuclease Inhibitor"/>
    <property type="match status" value="1"/>
</dbReference>
<dbReference type="SUPFAM" id="SSF52047">
    <property type="entry name" value="RNI-like"/>
    <property type="match status" value="1"/>
</dbReference>
<evidence type="ECO:0000313" key="1">
    <source>
        <dbReference type="EMBL" id="KAF5350856.1"/>
    </source>
</evidence>
<reference evidence="1 2" key="1">
    <citation type="journal article" date="2020" name="ISME J.">
        <title>Uncovering the hidden diversity of litter-decomposition mechanisms in mushroom-forming fungi.</title>
        <authorList>
            <person name="Floudas D."/>
            <person name="Bentzer J."/>
            <person name="Ahren D."/>
            <person name="Johansson T."/>
            <person name="Persson P."/>
            <person name="Tunlid A."/>
        </authorList>
    </citation>
    <scope>NUCLEOTIDE SEQUENCE [LARGE SCALE GENOMIC DNA]</scope>
    <source>
        <strain evidence="1 2">CBS 291.85</strain>
    </source>
</reference>
<evidence type="ECO:0000313" key="2">
    <source>
        <dbReference type="Proteomes" id="UP000559256"/>
    </source>
</evidence>